<evidence type="ECO:0000313" key="3">
    <source>
        <dbReference type="Proteomes" id="UP000076842"/>
    </source>
</evidence>
<protein>
    <submittedName>
        <fullName evidence="2">Kinase-like protein</fullName>
    </submittedName>
</protein>
<evidence type="ECO:0000259" key="1">
    <source>
        <dbReference type="PROSITE" id="PS50011"/>
    </source>
</evidence>
<evidence type="ECO:0000313" key="2">
    <source>
        <dbReference type="EMBL" id="KZT55349.1"/>
    </source>
</evidence>
<dbReference type="SUPFAM" id="SSF56112">
    <property type="entry name" value="Protein kinase-like (PK-like)"/>
    <property type="match status" value="1"/>
</dbReference>
<dbReference type="InParanoid" id="A0A165EQU4"/>
<dbReference type="Proteomes" id="UP000076842">
    <property type="component" value="Unassembled WGS sequence"/>
</dbReference>
<organism evidence="2 3">
    <name type="scientific">Calocera cornea HHB12733</name>
    <dbReference type="NCBI Taxonomy" id="1353952"/>
    <lineage>
        <taxon>Eukaryota</taxon>
        <taxon>Fungi</taxon>
        <taxon>Dikarya</taxon>
        <taxon>Basidiomycota</taxon>
        <taxon>Agaricomycotina</taxon>
        <taxon>Dacrymycetes</taxon>
        <taxon>Dacrymycetales</taxon>
        <taxon>Dacrymycetaceae</taxon>
        <taxon>Calocera</taxon>
    </lineage>
</organism>
<dbReference type="GO" id="GO:0005524">
    <property type="term" value="F:ATP binding"/>
    <property type="evidence" value="ECO:0007669"/>
    <property type="project" value="InterPro"/>
</dbReference>
<proteinExistence type="predicted"/>
<name>A0A165EQU4_9BASI</name>
<dbReference type="Pfam" id="PF07714">
    <property type="entry name" value="PK_Tyr_Ser-Thr"/>
    <property type="match status" value="1"/>
</dbReference>
<reference evidence="2 3" key="1">
    <citation type="journal article" date="2016" name="Mol. Biol. Evol.">
        <title>Comparative Genomics of Early-Diverging Mushroom-Forming Fungi Provides Insights into the Origins of Lignocellulose Decay Capabilities.</title>
        <authorList>
            <person name="Nagy L.G."/>
            <person name="Riley R."/>
            <person name="Tritt A."/>
            <person name="Adam C."/>
            <person name="Daum C."/>
            <person name="Floudas D."/>
            <person name="Sun H."/>
            <person name="Yadav J.S."/>
            <person name="Pangilinan J."/>
            <person name="Larsson K.H."/>
            <person name="Matsuura K."/>
            <person name="Barry K."/>
            <person name="Labutti K."/>
            <person name="Kuo R."/>
            <person name="Ohm R.A."/>
            <person name="Bhattacharya S.S."/>
            <person name="Shirouzu T."/>
            <person name="Yoshinaga Y."/>
            <person name="Martin F.M."/>
            <person name="Grigoriev I.V."/>
            <person name="Hibbett D.S."/>
        </authorList>
    </citation>
    <scope>NUCLEOTIDE SEQUENCE [LARGE SCALE GENOMIC DNA]</scope>
    <source>
        <strain evidence="2 3">HHB12733</strain>
    </source>
</reference>
<keyword evidence="2" id="KW-0808">Transferase</keyword>
<dbReference type="Gene3D" id="1.10.510.10">
    <property type="entry name" value="Transferase(Phosphotransferase) domain 1"/>
    <property type="match status" value="1"/>
</dbReference>
<dbReference type="AlphaFoldDB" id="A0A165EQU4"/>
<feature type="domain" description="Protein kinase" evidence="1">
    <location>
        <begin position="66"/>
        <end position="351"/>
    </location>
</feature>
<dbReference type="InterPro" id="IPR051681">
    <property type="entry name" value="Ser/Thr_Kinases-Pseudokinases"/>
</dbReference>
<accession>A0A165EQU4</accession>
<dbReference type="PROSITE" id="PS50011">
    <property type="entry name" value="PROTEIN_KINASE_DOM"/>
    <property type="match status" value="1"/>
</dbReference>
<dbReference type="OrthoDB" id="4062651at2759"/>
<dbReference type="InterPro" id="IPR001245">
    <property type="entry name" value="Ser-Thr/Tyr_kinase_cat_dom"/>
</dbReference>
<keyword evidence="3" id="KW-1185">Reference proteome</keyword>
<dbReference type="EMBL" id="KV423996">
    <property type="protein sequence ID" value="KZT55349.1"/>
    <property type="molecule type" value="Genomic_DNA"/>
</dbReference>
<dbReference type="GO" id="GO:0004674">
    <property type="term" value="F:protein serine/threonine kinase activity"/>
    <property type="evidence" value="ECO:0007669"/>
    <property type="project" value="TreeGrafter"/>
</dbReference>
<dbReference type="PANTHER" id="PTHR44329">
    <property type="entry name" value="SERINE/THREONINE-PROTEIN KINASE TNNI3K-RELATED"/>
    <property type="match status" value="1"/>
</dbReference>
<sequence length="357" mass="40673">MEPEAQVACMNCVVRARGCNRDASTSICHPCSSEGLGSCRYTEERYYDDLGDILEPSMNFNDHLMPFNWGSMVKFTYGSVYRGDMKDGGIVAVKSLFRDGMTGVLEVQLALRNAWTWSHLDHQNIVPLLGVVDYAKWYPPQVPQLCLVTTWMPAGNIMEYLSSHPEADKISFLLHAVTGLEYLHSQVPPVLHGGLKGNNILIDTQTGTPRARLRDFGHRRLLQQFVDKRERESTYLPPLGNPRWIAFERLNPCKYDIEEESDIESVHSDVFELMRTTLEVFTGRRPFYDVDSDHAVLRMTDKGINPVRPPTNETSPEVDDSMWELMQRSWNGVRSQRPSLSEIREALELRLAGGHLE</sequence>
<dbReference type="InterPro" id="IPR000719">
    <property type="entry name" value="Prot_kinase_dom"/>
</dbReference>
<dbReference type="STRING" id="1353952.A0A165EQU4"/>
<gene>
    <name evidence="2" type="ORF">CALCODRAFT_498690</name>
</gene>
<dbReference type="InterPro" id="IPR011009">
    <property type="entry name" value="Kinase-like_dom_sf"/>
</dbReference>
<keyword evidence="2" id="KW-0418">Kinase</keyword>